<dbReference type="KEGG" id="fgr:FGSG_05626"/>
<evidence type="ECO:0000313" key="1">
    <source>
        <dbReference type="EMBL" id="CEF87615.1"/>
    </source>
</evidence>
<dbReference type="AlphaFoldDB" id="I1RNP2"/>
<dbReference type="HOGENOM" id="CLU_2171305_0_0_1"/>
<dbReference type="Proteomes" id="UP000070720">
    <property type="component" value="Chromosome 3"/>
</dbReference>
<dbReference type="EnsemblFungi" id="CEF87615">
    <property type="protein sequence ID" value="CEF87615"/>
    <property type="gene ID" value="FGRRES_05626"/>
</dbReference>
<dbReference type="RefSeq" id="XP_011324188.1">
    <property type="nucleotide sequence ID" value="XM_011325886.1"/>
</dbReference>
<dbReference type="InParanoid" id="I1RNP2"/>
<name>I1RNP2_GIBZE</name>
<organism evidence="1 3">
    <name type="scientific">Gibberella zeae (strain ATCC MYA-4620 / CBS 123657 / FGSC 9075 / NRRL 31084 / PH-1)</name>
    <name type="common">Wheat head blight fungus</name>
    <name type="synonym">Fusarium graminearum</name>
    <dbReference type="NCBI Taxonomy" id="229533"/>
    <lineage>
        <taxon>Eukaryota</taxon>
        <taxon>Fungi</taxon>
        <taxon>Dikarya</taxon>
        <taxon>Ascomycota</taxon>
        <taxon>Pezizomycotina</taxon>
        <taxon>Sordariomycetes</taxon>
        <taxon>Hypocreomycetidae</taxon>
        <taxon>Hypocreales</taxon>
        <taxon>Nectriaceae</taxon>
        <taxon>Fusarium</taxon>
    </lineage>
</organism>
<dbReference type="VEuPathDB" id="FungiDB:FGRAMPH1_01G18361"/>
<accession>I1RNP2</accession>
<reference evidence="2 3" key="1">
    <citation type="journal article" date="2007" name="Science">
        <title>The Fusarium graminearum genome reveals a link between localized polymorphism and pathogen specialization.</title>
        <authorList>
            <person name="Cuomo C.A."/>
            <person name="Gueldener U."/>
            <person name="Xu J.-R."/>
            <person name="Trail F."/>
            <person name="Turgeon B.G."/>
            <person name="Di Pietro A."/>
            <person name="Walton J.D."/>
            <person name="Ma L.-J."/>
            <person name="Baker S.E."/>
            <person name="Rep M."/>
            <person name="Adam G."/>
            <person name="Antoniw J."/>
            <person name="Baldwin T."/>
            <person name="Calvo S.E."/>
            <person name="Chang Y.-L."/>
            <person name="DeCaprio D."/>
            <person name="Gale L.R."/>
            <person name="Gnerre S."/>
            <person name="Goswami R.S."/>
            <person name="Hammond-Kosack K."/>
            <person name="Harris L.J."/>
            <person name="Hilburn K."/>
            <person name="Kennell J.C."/>
            <person name="Kroken S."/>
            <person name="Magnuson J.K."/>
            <person name="Mannhaupt G."/>
            <person name="Mauceli E.W."/>
            <person name="Mewes H.-W."/>
            <person name="Mitterbauer R."/>
            <person name="Muehlbauer G."/>
            <person name="Muensterkoetter M."/>
            <person name="Nelson D."/>
            <person name="O'Donnell K."/>
            <person name="Ouellet T."/>
            <person name="Qi W."/>
            <person name="Quesneville H."/>
            <person name="Roncero M.I.G."/>
            <person name="Seong K.-Y."/>
            <person name="Tetko I.V."/>
            <person name="Urban M."/>
            <person name="Waalwijk C."/>
            <person name="Ward T.J."/>
            <person name="Yao J."/>
            <person name="Birren B.W."/>
            <person name="Kistler H.C."/>
        </authorList>
    </citation>
    <scope>NUCLEOTIDE SEQUENCE [LARGE SCALE GENOMIC DNA]</scope>
    <source>
        <strain evidence="3">ATCC MYA-4620 / CBS 123657 / FGSC 9075 / NRRL 31084 / PH-1</strain>
        <strain evidence="2">PH-1 / ATCC MYA-4620 / FGSC 9075 / NRRL 31084</strain>
    </source>
</reference>
<reference evidence="2 3" key="2">
    <citation type="journal article" date="2010" name="Nature">
        <title>Comparative genomics reveals mobile pathogenicity chromosomes in Fusarium.</title>
        <authorList>
            <person name="Ma L.J."/>
            <person name="van der Does H.C."/>
            <person name="Borkovich K.A."/>
            <person name="Coleman J.J."/>
            <person name="Daboussi M.J."/>
            <person name="Di Pietro A."/>
            <person name="Dufresne M."/>
            <person name="Freitag M."/>
            <person name="Grabherr M."/>
            <person name="Henrissat B."/>
            <person name="Houterman P.M."/>
            <person name="Kang S."/>
            <person name="Shim W.B."/>
            <person name="Woloshuk C."/>
            <person name="Xie X."/>
            <person name="Xu J.R."/>
            <person name="Antoniw J."/>
            <person name="Baker S.E."/>
            <person name="Bluhm B.H."/>
            <person name="Breakspear A."/>
            <person name="Brown D.W."/>
            <person name="Butchko R.A."/>
            <person name="Chapman S."/>
            <person name="Coulson R."/>
            <person name="Coutinho P.M."/>
            <person name="Danchin E.G."/>
            <person name="Diener A."/>
            <person name="Gale L.R."/>
            <person name="Gardiner D.M."/>
            <person name="Goff S."/>
            <person name="Hammond-Kosack K.E."/>
            <person name="Hilburn K."/>
            <person name="Hua-Van A."/>
            <person name="Jonkers W."/>
            <person name="Kazan K."/>
            <person name="Kodira C.D."/>
            <person name="Koehrsen M."/>
            <person name="Kumar L."/>
            <person name="Lee Y.H."/>
            <person name="Li L."/>
            <person name="Manners J.M."/>
            <person name="Miranda-Saavedra D."/>
            <person name="Mukherjee M."/>
            <person name="Park G."/>
            <person name="Park J."/>
            <person name="Park S.Y."/>
            <person name="Proctor R.H."/>
            <person name="Regev A."/>
            <person name="Ruiz-Roldan M.C."/>
            <person name="Sain D."/>
            <person name="Sakthikumar S."/>
            <person name="Sykes S."/>
            <person name="Schwartz D.C."/>
            <person name="Turgeon B.G."/>
            <person name="Wapinski I."/>
            <person name="Yoder O."/>
            <person name="Young S."/>
            <person name="Zeng Q."/>
            <person name="Zhou S."/>
            <person name="Galagan J."/>
            <person name="Cuomo C.A."/>
            <person name="Kistler H.C."/>
            <person name="Rep M."/>
        </authorList>
    </citation>
    <scope>GENOME REANNOTATION</scope>
    <source>
        <strain evidence="3">ATCC MYA-4620 / CBS 123657 / FGSC 9075 / NRRL 31084 / PH-1</strain>
        <strain evidence="2">PH-1 / ATCC MYA-4620 / FGSC 9075 / NRRL 31084</strain>
    </source>
</reference>
<evidence type="ECO:0000313" key="2">
    <source>
        <dbReference type="EnsemblFungi" id="CEF87615"/>
    </source>
</evidence>
<reference evidence="1 3" key="4">
    <citation type="journal article" date="2015" name="BMC Genomics">
        <title>The completed genome sequence of the pathogenic ascomycete fungus Fusarium graminearum.</title>
        <authorList>
            <person name="King R."/>
            <person name="Urban M."/>
            <person name="Hammond-Kosack M.C."/>
            <person name="Hassani-Pak K."/>
            <person name="Hammond-Kosack K.E."/>
        </authorList>
    </citation>
    <scope>NUCLEOTIDE SEQUENCE [LARGE SCALE GENOMIC DNA]</scope>
    <source>
        <strain evidence="3">ATCC MYA-4620 / CBS 123657 / FGSC 9075 / NRRL 31084 / PH-1</strain>
        <strain evidence="1">PH-1</strain>
    </source>
</reference>
<proteinExistence type="predicted"/>
<gene>
    <name evidence="2" type="primary">FG05626.1</name>
    <name evidence="1" type="ORF">FGRAMPH1_01T18361</name>
</gene>
<reference evidence="2" key="5">
    <citation type="submission" date="2017-01" db="UniProtKB">
        <authorList>
            <consortium name="EnsemblFungi"/>
        </authorList>
    </citation>
    <scope>IDENTIFICATION</scope>
    <source>
        <strain evidence="2">PH-1 / ATCC MYA-4620 / FGSC 9075 / NRRL 31084</strain>
    </source>
</reference>
<sequence length="110" mass="12569">MTSLKPEVTTFQSLLEWNLAPLSLERRTAARPNMHLHLQTQRLDAETETTESTVLEKRPYLKFYDPKEAALREKIWCPLHDCLDQVDAGSVECLAQANLVLIANQGHLQQ</sequence>
<dbReference type="EMBL" id="HG970334">
    <property type="protein sequence ID" value="CEF87615.1"/>
    <property type="molecule type" value="Genomic_DNA"/>
</dbReference>
<reference key="3">
    <citation type="submission" date="2014-02" db="EMBL/GenBank/DDBJ databases">
        <title>A revised Fusarium graminearum genomic reference sequence using whole shotgun re-sequencing.</title>
        <authorList>
            <person name="King R."/>
            <person name="Urban M."/>
            <person name="Hassani-Pak K."/>
            <person name="Hammond-Kosack K."/>
        </authorList>
    </citation>
    <scope>NUCLEOTIDE SEQUENCE</scope>
    <source>
        <strain>PH-1</strain>
    </source>
</reference>
<protein>
    <submittedName>
        <fullName evidence="1">Chromosome 3, complete genome</fullName>
    </submittedName>
</protein>
<keyword evidence="3" id="KW-1185">Reference proteome</keyword>
<evidence type="ECO:0000313" key="3">
    <source>
        <dbReference type="Proteomes" id="UP000070720"/>
    </source>
</evidence>